<accession>A0A2R7Y3A5</accession>
<protein>
    <submittedName>
        <fullName evidence="1">S-adenosylmethionine synthetase</fullName>
    </submittedName>
</protein>
<sequence>MAGIGVGCNIIVEPLKHKPVSQHACEFVERKGLGHPDYIIDSACEAASVALSKYYIQNFGKILHHNVDKGLLVGGRATPWFGGGTVDLPIYILVAGRATVEVNSPTGKTRIPVEEIMMEAVKDFIRKNFRFLDAEKHAVIDFKVRQGSADLRSIVEASDEMPLANDTSFGVGYAPMTQLEKLVYECERMINSKDFKREIPASGEDCKVMGLRIGKKIRLTVADGIVSSLTRNVDEYKATKEAIREKVLDLASRHASDFDVEVYVNTADVFGKRPEEDVVYLTVTGTSAEAGDDGNTGRGNRVNGLITPNRQMSLEATAGKNPVSHVGKIYNVAAKLMAERIYEETKGVEEVYVKMLSQIGKPIDKPQVVSVEYIPSGGCSENSLNYEITEIVNEGLRNIKEITKIVLEGKTTLF</sequence>
<dbReference type="Gene3D" id="3.30.300.280">
    <property type="entry name" value="S-adenosylmethionine synthetase, C-terminal domain"/>
    <property type="match status" value="2"/>
</dbReference>
<dbReference type="AlphaFoldDB" id="A0A2R7Y3A5"/>
<dbReference type="PANTHER" id="PTHR36697:SF1">
    <property type="entry name" value="S-ADENOSYLMETHIONINE SYNTHASE"/>
    <property type="match status" value="1"/>
</dbReference>
<name>A0A2R7Y3A5_9ARCH</name>
<dbReference type="PANTHER" id="PTHR36697">
    <property type="entry name" value="S-ADENOSYLMETHIONINE SYNTHASE"/>
    <property type="match status" value="1"/>
</dbReference>
<gene>
    <name evidence="1" type="ORF">B9J98_04995</name>
</gene>
<evidence type="ECO:0000313" key="2">
    <source>
        <dbReference type="Proteomes" id="UP000244066"/>
    </source>
</evidence>
<dbReference type="NCBIfam" id="NF003366">
    <property type="entry name" value="PRK04439.1-5"/>
    <property type="match status" value="1"/>
</dbReference>
<evidence type="ECO:0000313" key="1">
    <source>
        <dbReference type="EMBL" id="PUA32000.1"/>
    </source>
</evidence>
<dbReference type="EMBL" id="NDWU01000011">
    <property type="protein sequence ID" value="PUA32000.1"/>
    <property type="molecule type" value="Genomic_DNA"/>
</dbReference>
<dbReference type="NCBIfam" id="NF003365">
    <property type="entry name" value="PRK04439.1-4"/>
    <property type="match status" value="1"/>
</dbReference>
<dbReference type="InterPro" id="IPR027790">
    <property type="entry name" value="AdoMet_synthase_2_family"/>
</dbReference>
<dbReference type="Proteomes" id="UP000244066">
    <property type="component" value="Unassembled WGS sequence"/>
</dbReference>
<dbReference type="Pfam" id="PF01941">
    <property type="entry name" value="AdoMet_Synthase"/>
    <property type="match status" value="1"/>
</dbReference>
<dbReference type="Gene3D" id="3.30.300.10">
    <property type="match status" value="1"/>
</dbReference>
<comment type="caution">
    <text evidence="1">The sequence shown here is derived from an EMBL/GenBank/DDBJ whole genome shotgun (WGS) entry which is preliminary data.</text>
</comment>
<proteinExistence type="predicted"/>
<organism evidence="1 2">
    <name type="scientific">Candidatus Terraquivivens tikiterensis</name>
    <dbReference type="NCBI Taxonomy" id="1980982"/>
    <lineage>
        <taxon>Archaea</taxon>
        <taxon>Nitrososphaerota</taxon>
        <taxon>Candidatus Wolframiiraptoraceae</taxon>
        <taxon>Candidatus Terraquivivens</taxon>
    </lineage>
</organism>
<reference evidence="1 2" key="1">
    <citation type="submission" date="2017-04" db="EMBL/GenBank/DDBJ databases">
        <title>Draft Aigarchaeota genome from a New Zealand hot spring.</title>
        <authorList>
            <person name="Reysenbach A.-L."/>
            <person name="Donaho J.A."/>
            <person name="Gerhart J."/>
            <person name="Kelley J.F."/>
            <person name="Kouba K."/>
            <person name="Podar M."/>
            <person name="Stott M."/>
        </authorList>
    </citation>
    <scope>NUCLEOTIDE SEQUENCE [LARGE SCALE GENOMIC DNA]</scope>
    <source>
        <strain evidence="1">NZ13_MG1</strain>
    </source>
</reference>
<dbReference type="InterPro" id="IPR042544">
    <property type="entry name" value="AdoMet_synthase_3"/>
</dbReference>